<proteinExistence type="predicted"/>
<dbReference type="EMBL" id="CAJVPY010003860">
    <property type="protein sequence ID" value="CAG8603805.1"/>
    <property type="molecule type" value="Genomic_DNA"/>
</dbReference>
<keyword evidence="2" id="KW-1185">Reference proteome</keyword>
<accession>A0A9N9CHQ9</accession>
<reference evidence="1" key="1">
    <citation type="submission" date="2021-06" db="EMBL/GenBank/DDBJ databases">
        <authorList>
            <person name="Kallberg Y."/>
            <person name="Tangrot J."/>
            <person name="Rosling A."/>
        </authorList>
    </citation>
    <scope>NUCLEOTIDE SEQUENCE</scope>
    <source>
        <strain evidence="1">MA453B</strain>
    </source>
</reference>
<evidence type="ECO:0000313" key="1">
    <source>
        <dbReference type="EMBL" id="CAG8603805.1"/>
    </source>
</evidence>
<dbReference type="SUPFAM" id="SSF52047">
    <property type="entry name" value="RNI-like"/>
    <property type="match status" value="1"/>
</dbReference>
<organism evidence="1 2">
    <name type="scientific">Dentiscutata erythropus</name>
    <dbReference type="NCBI Taxonomy" id="1348616"/>
    <lineage>
        <taxon>Eukaryota</taxon>
        <taxon>Fungi</taxon>
        <taxon>Fungi incertae sedis</taxon>
        <taxon>Mucoromycota</taxon>
        <taxon>Glomeromycotina</taxon>
        <taxon>Glomeromycetes</taxon>
        <taxon>Diversisporales</taxon>
        <taxon>Gigasporaceae</taxon>
        <taxon>Dentiscutata</taxon>
    </lineage>
</organism>
<sequence>MAAKLPYLCLKEIFEYIFINRAATKLSDILSCIHVNKDWCKIAIPILWRDPFDNNLQFEHVTKLVDVYIASFPPTLQNLLNLPSKDLYATNPSFNYAKFLRRMNLTQIRAASSHWLKHKKITSKCPIFEHLCTHFVNSAQTLRIIEFKPEFDAIVNVNIFTLPNASSSLYYIREFDCYGEPIDNLYATAANVATMIKNLRISLVHGCPIMSTTLNDISTLIKSQRQLEKFYVNNRIGCFCCPQDLSMALNLTNVFSSLGSQAKNLLSCHFFSINFHNDFPLKQLAECQNLQELIISRCWNFGTLDYSNVHLKSFARLSTIELILSIIPDMLVKTFLIQSGRSLRKIKFEQHSLHGTFSETLQFCAENNQNITNILAFIYPEEIYKLPMFFSACQQLEQLELWDKNTPNRRGYEDLHYSMRTVETIDVNEILPRLGTAIPRSLVNFKINMKWSFTSASLENFLHACQAPLESLSFEHCECFSEEHLETVIQSLKTPLKLLNIMHANFEVTSKIRVRVKYMIKTILNKPAHSL</sequence>
<protein>
    <submittedName>
        <fullName evidence="1">27884_t:CDS:1</fullName>
    </submittedName>
</protein>
<dbReference type="AlphaFoldDB" id="A0A9N9CHQ9"/>
<evidence type="ECO:0000313" key="2">
    <source>
        <dbReference type="Proteomes" id="UP000789405"/>
    </source>
</evidence>
<comment type="caution">
    <text evidence="1">The sequence shown here is derived from an EMBL/GenBank/DDBJ whole genome shotgun (WGS) entry which is preliminary data.</text>
</comment>
<dbReference type="InterPro" id="IPR032675">
    <property type="entry name" value="LRR_dom_sf"/>
</dbReference>
<gene>
    <name evidence="1" type="ORF">DERYTH_LOCUS7781</name>
</gene>
<dbReference type="Gene3D" id="3.80.10.10">
    <property type="entry name" value="Ribonuclease Inhibitor"/>
    <property type="match status" value="1"/>
</dbReference>
<dbReference type="Proteomes" id="UP000789405">
    <property type="component" value="Unassembled WGS sequence"/>
</dbReference>
<name>A0A9N9CHQ9_9GLOM</name>
<dbReference type="OrthoDB" id="2380877at2759"/>